<keyword evidence="3 4" id="KW-0472">Membrane</keyword>
<dbReference type="PANTHER" id="PTHR23521:SF2">
    <property type="entry name" value="TRANSPORTER MFS SUPERFAMILY"/>
    <property type="match status" value="1"/>
</dbReference>
<keyword evidence="2 4" id="KW-1133">Transmembrane helix</keyword>
<dbReference type="SUPFAM" id="SSF103473">
    <property type="entry name" value="MFS general substrate transporter"/>
    <property type="match status" value="1"/>
</dbReference>
<feature type="transmembrane region" description="Helical" evidence="4">
    <location>
        <begin position="165"/>
        <end position="184"/>
    </location>
</feature>
<dbReference type="PROSITE" id="PS50850">
    <property type="entry name" value="MFS"/>
    <property type="match status" value="1"/>
</dbReference>
<comment type="caution">
    <text evidence="6">The sequence shown here is derived from an EMBL/GenBank/DDBJ whole genome shotgun (WGS) entry which is preliminary data.</text>
</comment>
<evidence type="ECO:0000259" key="5">
    <source>
        <dbReference type="PROSITE" id="PS50850"/>
    </source>
</evidence>
<feature type="transmembrane region" description="Helical" evidence="4">
    <location>
        <begin position="270"/>
        <end position="287"/>
    </location>
</feature>
<feature type="transmembrane region" description="Helical" evidence="4">
    <location>
        <begin position="293"/>
        <end position="311"/>
    </location>
</feature>
<evidence type="ECO:0000313" key="6">
    <source>
        <dbReference type="EMBL" id="MCI2285412.1"/>
    </source>
</evidence>
<accession>A0ABS9X597</accession>
<protein>
    <submittedName>
        <fullName evidence="6">MFS transporter</fullName>
    </submittedName>
</protein>
<feature type="transmembrane region" description="Helical" evidence="4">
    <location>
        <begin position="77"/>
        <end position="96"/>
    </location>
</feature>
<keyword evidence="7" id="KW-1185">Reference proteome</keyword>
<dbReference type="Gene3D" id="1.20.1250.20">
    <property type="entry name" value="MFS general substrate transporter like domains"/>
    <property type="match status" value="2"/>
</dbReference>
<dbReference type="RefSeq" id="WP_242288295.1">
    <property type="nucleotide sequence ID" value="NZ_JAKKSL010000005.1"/>
</dbReference>
<gene>
    <name evidence="6" type="ORF">L3081_21025</name>
</gene>
<feature type="domain" description="Major facilitator superfamily (MFS) profile" evidence="5">
    <location>
        <begin position="205"/>
        <end position="312"/>
    </location>
</feature>
<feature type="transmembrane region" description="Helical" evidence="4">
    <location>
        <begin position="137"/>
        <end position="159"/>
    </location>
</feature>
<evidence type="ECO:0000256" key="3">
    <source>
        <dbReference type="ARBA" id="ARBA00023136"/>
    </source>
</evidence>
<organism evidence="6 7">
    <name type="scientific">Colwellia maritima</name>
    <dbReference type="NCBI Taxonomy" id="2912588"/>
    <lineage>
        <taxon>Bacteria</taxon>
        <taxon>Pseudomonadati</taxon>
        <taxon>Pseudomonadota</taxon>
        <taxon>Gammaproteobacteria</taxon>
        <taxon>Alteromonadales</taxon>
        <taxon>Colwelliaceae</taxon>
        <taxon>Colwellia</taxon>
    </lineage>
</organism>
<feature type="transmembrane region" description="Helical" evidence="4">
    <location>
        <begin position="243"/>
        <end position="263"/>
    </location>
</feature>
<dbReference type="EMBL" id="JAKKSL010000005">
    <property type="protein sequence ID" value="MCI2285412.1"/>
    <property type="molecule type" value="Genomic_DNA"/>
</dbReference>
<name>A0ABS9X597_9GAMM</name>
<dbReference type="InterPro" id="IPR036259">
    <property type="entry name" value="MFS_trans_sf"/>
</dbReference>
<feature type="transmembrane region" description="Helical" evidence="4">
    <location>
        <begin position="48"/>
        <end position="65"/>
    </location>
</feature>
<dbReference type="Proteomes" id="UP001139646">
    <property type="component" value="Unassembled WGS sequence"/>
</dbReference>
<sequence>MIYHVNNKTTLVTIIALLVSLFAQMQAISLLGITLPLSLSSNEISTNTVGQIMALYSIGLVVGSYQGKKVIARVGHIRAFAGFGAIAIVAAIMHSLTQSVVFYALLRIVSGLSAAVMLIVIESWFNTLSQNANRSRLMALHQVIFYFAMGTGQLMINLIPGNFSATFLIAALLLCCALVPITLIRIENPALTFNTPVKLFALFKISPCGIIGAVCLGNAIGTVFNLAPIYANNMQVSTIDISFFMSAMVFSGVLLQSTIGKLADKYSREAILIVLLILTAGAAQLLLALNTLVPLPILGIVFGSAYCVFISG</sequence>
<reference evidence="6" key="1">
    <citation type="submission" date="2022-01" db="EMBL/GenBank/DDBJ databases">
        <title>Colwellia maritima, isolated from seawater.</title>
        <authorList>
            <person name="Kristyanto S."/>
            <person name="Jung J."/>
            <person name="Jeon C.O."/>
        </authorList>
    </citation>
    <scope>NUCLEOTIDE SEQUENCE</scope>
    <source>
        <strain evidence="6">MSW7</strain>
    </source>
</reference>
<feature type="transmembrane region" description="Helical" evidence="4">
    <location>
        <begin position="205"/>
        <end position="231"/>
    </location>
</feature>
<dbReference type="InterPro" id="IPR011701">
    <property type="entry name" value="MFS"/>
</dbReference>
<evidence type="ECO:0000256" key="2">
    <source>
        <dbReference type="ARBA" id="ARBA00022989"/>
    </source>
</evidence>
<feature type="transmembrane region" description="Helical" evidence="4">
    <location>
        <begin position="102"/>
        <end position="125"/>
    </location>
</feature>
<dbReference type="Pfam" id="PF07690">
    <property type="entry name" value="MFS_1"/>
    <property type="match status" value="1"/>
</dbReference>
<evidence type="ECO:0000256" key="4">
    <source>
        <dbReference type="SAM" id="Phobius"/>
    </source>
</evidence>
<evidence type="ECO:0000256" key="1">
    <source>
        <dbReference type="ARBA" id="ARBA00022692"/>
    </source>
</evidence>
<proteinExistence type="predicted"/>
<keyword evidence="1 4" id="KW-0812">Transmembrane</keyword>
<dbReference type="PANTHER" id="PTHR23521">
    <property type="entry name" value="TRANSPORTER MFS SUPERFAMILY"/>
    <property type="match status" value="1"/>
</dbReference>
<evidence type="ECO:0000313" key="7">
    <source>
        <dbReference type="Proteomes" id="UP001139646"/>
    </source>
</evidence>
<dbReference type="InterPro" id="IPR020846">
    <property type="entry name" value="MFS_dom"/>
</dbReference>